<dbReference type="PANTHER" id="PTHR32502">
    <property type="entry name" value="N-ACETYLGALACTOSAMINE PERMEASE II COMPONENT-RELATED"/>
    <property type="match status" value="1"/>
</dbReference>
<evidence type="ECO:0000256" key="3">
    <source>
        <dbReference type="ARBA" id="ARBA00022475"/>
    </source>
</evidence>
<comment type="subcellular location">
    <subcellularLocation>
        <location evidence="1">Cell membrane</location>
        <topology evidence="1">Multi-pass membrane protein</topology>
    </subcellularLocation>
</comment>
<accession>A0A6N2VAR3</accession>
<feature type="transmembrane region" description="Helical" evidence="9">
    <location>
        <begin position="137"/>
        <end position="162"/>
    </location>
</feature>
<evidence type="ECO:0000256" key="5">
    <source>
        <dbReference type="ARBA" id="ARBA00022683"/>
    </source>
</evidence>
<name>A0A6N2VAR3_ANAHA</name>
<feature type="transmembrane region" description="Helical" evidence="9">
    <location>
        <begin position="98"/>
        <end position="117"/>
    </location>
</feature>
<dbReference type="InterPro" id="IPR004700">
    <property type="entry name" value="PTS_IIC_man"/>
</dbReference>
<feature type="transmembrane region" description="Helical" evidence="9">
    <location>
        <begin position="207"/>
        <end position="236"/>
    </location>
</feature>
<proteinExistence type="predicted"/>
<dbReference type="GeneID" id="92742383"/>
<keyword evidence="6 9" id="KW-0812">Transmembrane</keyword>
<dbReference type="EMBL" id="CACRSX010000050">
    <property type="protein sequence ID" value="VYT25491.1"/>
    <property type="molecule type" value="Genomic_DNA"/>
</dbReference>
<evidence type="ECO:0000256" key="9">
    <source>
        <dbReference type="SAM" id="Phobius"/>
    </source>
</evidence>
<dbReference type="RefSeq" id="WP_118302722.1">
    <property type="nucleotide sequence ID" value="NZ_CACRSX010000050.1"/>
</dbReference>
<feature type="transmembrane region" description="Helical" evidence="9">
    <location>
        <begin position="174"/>
        <end position="195"/>
    </location>
</feature>
<evidence type="ECO:0000256" key="6">
    <source>
        <dbReference type="ARBA" id="ARBA00022692"/>
    </source>
</evidence>
<dbReference type="AlphaFoldDB" id="A0A6N2VAR3"/>
<dbReference type="Pfam" id="PF03609">
    <property type="entry name" value="EII-Sor"/>
    <property type="match status" value="1"/>
</dbReference>
<dbReference type="PROSITE" id="PS51106">
    <property type="entry name" value="PTS_EIIC_TYPE_4"/>
    <property type="match status" value="1"/>
</dbReference>
<evidence type="ECO:0000256" key="4">
    <source>
        <dbReference type="ARBA" id="ARBA00022597"/>
    </source>
</evidence>
<protein>
    <submittedName>
        <fullName evidence="10">N-acetylgalactosamine permease IIC component 1</fullName>
    </submittedName>
    <submittedName>
        <fullName evidence="11">PTS sugar transporter subunit IIC</fullName>
    </submittedName>
</protein>
<keyword evidence="7 9" id="KW-1133">Transmembrane helix</keyword>
<evidence type="ECO:0000313" key="11">
    <source>
        <dbReference type="EMBL" id="WMD16318.1"/>
    </source>
</evidence>
<keyword evidence="8 9" id="KW-0472">Membrane</keyword>
<evidence type="ECO:0000256" key="7">
    <source>
        <dbReference type="ARBA" id="ARBA00022989"/>
    </source>
</evidence>
<feature type="transmembrane region" description="Helical" evidence="9">
    <location>
        <begin position="46"/>
        <end position="67"/>
    </location>
</feature>
<keyword evidence="4 11" id="KW-0762">Sugar transport</keyword>
<sequence>MLIKAILVGLVLGLCKSEWIYGFPQVGRPIVVSTLTGLFLGDPVQGVIMGSVLELMFIGSFPIGAAVSPDYTSAGAICTAFAILTGGGKAVATAMALPIALLGGFIFIGCKLMNAAFGQIMMKYLEKDDSKGASRIYIMGSVFTCFVVYFAYAFVCIFAGSAAVEAAVNAIPKVIINGLAASANLLPAVGFALLLQMVITKKMSPYFFIGFILAAYLSMPTIAVTLLGIMFVLVMVTSQNNQLAAVENEGGDENEF</sequence>
<reference evidence="11" key="2">
    <citation type="submission" date="2023-08" db="EMBL/GenBank/DDBJ databases">
        <title>Complete Genome Sequences of butyrate producing Anaerostipes hadrus strains BA1 and GIF7 isolated from the terminal ileum of a healthy lean male.</title>
        <authorList>
            <person name="Low A."/>
            <person name="Sheludchenko M."/>
            <person name="Cheng H.E."/>
            <person name="Koh X.Q."/>
            <person name="Lee J."/>
        </authorList>
    </citation>
    <scope>NUCLEOTIDE SEQUENCE</scope>
    <source>
        <strain evidence="11">BA1</strain>
    </source>
</reference>
<gene>
    <name evidence="10" type="primary">agaC_3</name>
    <name evidence="10" type="ORF">AHLFYP4_02201</name>
    <name evidence="11" type="ORF">RBI15_13310</name>
</gene>
<evidence type="ECO:0000256" key="2">
    <source>
        <dbReference type="ARBA" id="ARBA00022448"/>
    </source>
</evidence>
<reference evidence="10" key="1">
    <citation type="submission" date="2019-11" db="EMBL/GenBank/DDBJ databases">
        <authorList>
            <person name="Feng L."/>
        </authorList>
    </citation>
    <scope>NUCLEOTIDE SEQUENCE</scope>
    <source>
        <strain evidence="10">AhadrusLFYP4</strain>
    </source>
</reference>
<dbReference type="EMBL" id="CP132968">
    <property type="protein sequence ID" value="WMD16318.1"/>
    <property type="molecule type" value="Genomic_DNA"/>
</dbReference>
<organism evidence="10">
    <name type="scientific">Anaerostipes hadrus</name>
    <dbReference type="NCBI Taxonomy" id="649756"/>
    <lineage>
        <taxon>Bacteria</taxon>
        <taxon>Bacillati</taxon>
        <taxon>Bacillota</taxon>
        <taxon>Clostridia</taxon>
        <taxon>Lachnospirales</taxon>
        <taxon>Lachnospiraceae</taxon>
        <taxon>Anaerostipes</taxon>
    </lineage>
</organism>
<keyword evidence="3" id="KW-1003">Cell membrane</keyword>
<dbReference type="InterPro" id="IPR050303">
    <property type="entry name" value="GatZ_KbaZ_carbometab"/>
</dbReference>
<dbReference type="PANTHER" id="PTHR32502:SF8">
    <property type="entry name" value="N-ACETYLGALACTOSAMINE PERMEASE IIC COMPONENT 1"/>
    <property type="match status" value="1"/>
</dbReference>
<dbReference type="Proteomes" id="UP001243496">
    <property type="component" value="Chromosome"/>
</dbReference>
<dbReference type="GO" id="GO:0009401">
    <property type="term" value="P:phosphoenolpyruvate-dependent sugar phosphotransferase system"/>
    <property type="evidence" value="ECO:0007669"/>
    <property type="project" value="UniProtKB-KW"/>
</dbReference>
<keyword evidence="5" id="KW-0598">Phosphotransferase system</keyword>
<dbReference type="GO" id="GO:0005886">
    <property type="term" value="C:plasma membrane"/>
    <property type="evidence" value="ECO:0007669"/>
    <property type="project" value="UniProtKB-SubCell"/>
</dbReference>
<evidence type="ECO:0000256" key="8">
    <source>
        <dbReference type="ARBA" id="ARBA00023136"/>
    </source>
</evidence>
<keyword evidence="2" id="KW-0813">Transport</keyword>
<evidence type="ECO:0000313" key="10">
    <source>
        <dbReference type="EMBL" id="VYT25491.1"/>
    </source>
</evidence>
<evidence type="ECO:0000256" key="1">
    <source>
        <dbReference type="ARBA" id="ARBA00004651"/>
    </source>
</evidence>